<dbReference type="GO" id="GO:0005524">
    <property type="term" value="F:ATP binding"/>
    <property type="evidence" value="ECO:0007669"/>
    <property type="project" value="UniProtKB-KW"/>
</dbReference>
<name>A0A6M4H435_9PROT</name>
<evidence type="ECO:0000256" key="14">
    <source>
        <dbReference type="RuleBase" id="RU000532"/>
    </source>
</evidence>
<dbReference type="Gene3D" id="3.40.50.1260">
    <property type="entry name" value="Phosphoglycerate kinase, N-terminal domain"/>
    <property type="match status" value="2"/>
</dbReference>
<reference evidence="15 16" key="1">
    <citation type="submission" date="2020-04" db="EMBL/GenBank/DDBJ databases">
        <title>Usitatibacter rugosus gen. nov., sp. nov. and Usitatibacter palustris sp. nov., novel members of Usitatibacteraceae fam. nov. within the order Nitrosomonadales isolated from soil.</title>
        <authorList>
            <person name="Huber K.J."/>
            <person name="Neumann-Schaal M."/>
            <person name="Geppert A."/>
            <person name="Luckner M."/>
            <person name="Wanner G."/>
            <person name="Overmann J."/>
        </authorList>
    </citation>
    <scope>NUCLEOTIDE SEQUENCE [LARGE SCALE GENOMIC DNA]</scope>
    <source>
        <strain evidence="15 16">0125_3</strain>
    </source>
</reference>
<evidence type="ECO:0000256" key="9">
    <source>
        <dbReference type="ARBA" id="ARBA00022777"/>
    </source>
</evidence>
<keyword evidence="11" id="KW-0324">Glycolysis</keyword>
<dbReference type="PROSITE" id="PS00111">
    <property type="entry name" value="PGLYCERATE_KINASE"/>
    <property type="match status" value="1"/>
</dbReference>
<comment type="subcellular location">
    <subcellularLocation>
        <location evidence="2 11">Cytoplasm</location>
    </subcellularLocation>
</comment>
<dbReference type="SUPFAM" id="SSF53748">
    <property type="entry name" value="Phosphoglycerate kinase"/>
    <property type="match status" value="1"/>
</dbReference>
<dbReference type="GO" id="GO:0004618">
    <property type="term" value="F:phosphoglycerate kinase activity"/>
    <property type="evidence" value="ECO:0007669"/>
    <property type="project" value="UniProtKB-UniRule"/>
</dbReference>
<organism evidence="15 16">
    <name type="scientific">Usitatibacter rugosus</name>
    <dbReference type="NCBI Taxonomy" id="2732067"/>
    <lineage>
        <taxon>Bacteria</taxon>
        <taxon>Pseudomonadati</taxon>
        <taxon>Pseudomonadota</taxon>
        <taxon>Betaproteobacteria</taxon>
        <taxon>Nitrosomonadales</taxon>
        <taxon>Usitatibacteraceae</taxon>
        <taxon>Usitatibacter</taxon>
    </lineage>
</organism>
<evidence type="ECO:0000256" key="11">
    <source>
        <dbReference type="HAMAP-Rule" id="MF_00145"/>
    </source>
</evidence>
<dbReference type="InterPro" id="IPR015824">
    <property type="entry name" value="Phosphoglycerate_kinase_N"/>
</dbReference>
<evidence type="ECO:0000313" key="15">
    <source>
        <dbReference type="EMBL" id="QJR12657.1"/>
    </source>
</evidence>
<dbReference type="HAMAP" id="MF_00145">
    <property type="entry name" value="Phosphoglyc_kinase"/>
    <property type="match status" value="1"/>
</dbReference>
<dbReference type="InterPro" id="IPR001576">
    <property type="entry name" value="Phosphoglycerate_kinase"/>
</dbReference>
<evidence type="ECO:0000256" key="12">
    <source>
        <dbReference type="PIRSR" id="PIRSR000724-1"/>
    </source>
</evidence>
<dbReference type="Proteomes" id="UP000501534">
    <property type="component" value="Chromosome"/>
</dbReference>
<dbReference type="EC" id="2.7.2.3" evidence="5 11"/>
<dbReference type="GO" id="GO:0005829">
    <property type="term" value="C:cytosol"/>
    <property type="evidence" value="ECO:0007669"/>
    <property type="project" value="TreeGrafter"/>
</dbReference>
<feature type="binding site" evidence="12">
    <location>
        <position position="147"/>
    </location>
    <ligand>
        <name>(2R)-3-phosphoglycerate</name>
        <dbReference type="ChEBI" id="CHEBI:58272"/>
    </ligand>
</feature>
<comment type="caution">
    <text evidence="11">Lacks conserved residue(s) required for the propagation of feature annotation.</text>
</comment>
<comment type="pathway">
    <text evidence="11">Carbohydrate degradation; glycolysis; pyruvate from D-glyceraldehyde 3-phosphate: step 2/5.</text>
</comment>
<feature type="binding site" evidence="11 12">
    <location>
        <begin position="60"/>
        <end position="63"/>
    </location>
    <ligand>
        <name>substrate</name>
    </ligand>
</feature>
<dbReference type="RefSeq" id="WP_171095044.1">
    <property type="nucleotide sequence ID" value="NZ_CP053069.1"/>
</dbReference>
<gene>
    <name evidence="11 15" type="primary">pgk</name>
    <name evidence="15" type="ORF">DSM104443_03749</name>
</gene>
<feature type="binding site" evidence="11">
    <location>
        <position position="37"/>
    </location>
    <ligand>
        <name>substrate</name>
    </ligand>
</feature>
<feature type="binding site" evidence="12">
    <location>
        <position position="37"/>
    </location>
    <ligand>
        <name>(2R)-3-phosphoglycerate</name>
        <dbReference type="ChEBI" id="CHEBI:58272"/>
    </ligand>
</feature>
<dbReference type="PRINTS" id="PR00477">
    <property type="entry name" value="PHGLYCKINASE"/>
</dbReference>
<dbReference type="PANTHER" id="PTHR11406:SF23">
    <property type="entry name" value="PHOSPHOGLYCERATE KINASE 1, CHLOROPLASTIC-RELATED"/>
    <property type="match status" value="1"/>
</dbReference>
<dbReference type="FunFam" id="3.40.50.1260:FF:000002">
    <property type="entry name" value="Phosphoglycerate kinase"/>
    <property type="match status" value="1"/>
</dbReference>
<proteinExistence type="inferred from homology"/>
<dbReference type="PANTHER" id="PTHR11406">
    <property type="entry name" value="PHOSPHOGLYCERATE KINASE"/>
    <property type="match status" value="1"/>
</dbReference>
<dbReference type="KEGG" id="uru:DSM104443_03749"/>
<dbReference type="UniPathway" id="UPA00109">
    <property type="reaction ID" value="UER00185"/>
</dbReference>
<evidence type="ECO:0000256" key="5">
    <source>
        <dbReference type="ARBA" id="ARBA00013061"/>
    </source>
</evidence>
<dbReference type="InterPro" id="IPR015911">
    <property type="entry name" value="Phosphoglycerate_kinase_CS"/>
</dbReference>
<evidence type="ECO:0000256" key="8">
    <source>
        <dbReference type="ARBA" id="ARBA00022741"/>
    </source>
</evidence>
<accession>A0A6M4H435</accession>
<comment type="similarity">
    <text evidence="3 11 14">Belongs to the phosphoglycerate kinase family.</text>
</comment>
<dbReference type="PIRSF" id="PIRSF000724">
    <property type="entry name" value="Pgk"/>
    <property type="match status" value="1"/>
</dbReference>
<feature type="binding site" evidence="11 13">
    <location>
        <begin position="346"/>
        <end position="349"/>
    </location>
    <ligand>
        <name>ATP</name>
        <dbReference type="ChEBI" id="CHEBI:30616"/>
    </ligand>
</feature>
<keyword evidence="6 11" id="KW-0963">Cytoplasm</keyword>
<dbReference type="Pfam" id="PF00162">
    <property type="entry name" value="PGK"/>
    <property type="match status" value="1"/>
</dbReference>
<feature type="binding site" evidence="11">
    <location>
        <position position="114"/>
    </location>
    <ligand>
        <name>substrate</name>
    </ligand>
</feature>
<evidence type="ECO:0000256" key="1">
    <source>
        <dbReference type="ARBA" id="ARBA00000642"/>
    </source>
</evidence>
<evidence type="ECO:0000313" key="16">
    <source>
        <dbReference type="Proteomes" id="UP000501534"/>
    </source>
</evidence>
<protein>
    <recommendedName>
        <fullName evidence="5 11">Phosphoglycerate kinase</fullName>
        <ecNumber evidence="5 11">2.7.2.3</ecNumber>
    </recommendedName>
</protein>
<keyword evidence="8 11" id="KW-0547">Nucleotide-binding</keyword>
<dbReference type="EMBL" id="CP053069">
    <property type="protein sequence ID" value="QJR12657.1"/>
    <property type="molecule type" value="Genomic_DNA"/>
</dbReference>
<feature type="binding site" evidence="11 12">
    <location>
        <begin position="21"/>
        <end position="23"/>
    </location>
    <ligand>
        <name>substrate</name>
    </ligand>
</feature>
<evidence type="ECO:0000256" key="2">
    <source>
        <dbReference type="ARBA" id="ARBA00004496"/>
    </source>
</evidence>
<dbReference type="GO" id="GO:0006094">
    <property type="term" value="P:gluconeogenesis"/>
    <property type="evidence" value="ECO:0007669"/>
    <property type="project" value="TreeGrafter"/>
</dbReference>
<feature type="binding site" evidence="11">
    <location>
        <position position="147"/>
    </location>
    <ligand>
        <name>substrate</name>
    </ligand>
</feature>
<dbReference type="AlphaFoldDB" id="A0A6M4H435"/>
<keyword evidence="16" id="KW-1185">Reference proteome</keyword>
<feature type="binding site" evidence="12">
    <location>
        <position position="114"/>
    </location>
    <ligand>
        <name>(2R)-3-phosphoglycerate</name>
        <dbReference type="ChEBI" id="CHEBI:58272"/>
    </ligand>
</feature>
<evidence type="ECO:0000256" key="4">
    <source>
        <dbReference type="ARBA" id="ARBA00011245"/>
    </source>
</evidence>
<comment type="subunit">
    <text evidence="4 11">Monomer.</text>
</comment>
<dbReference type="GO" id="GO:0043531">
    <property type="term" value="F:ADP binding"/>
    <property type="evidence" value="ECO:0007669"/>
    <property type="project" value="TreeGrafter"/>
</dbReference>
<keyword evidence="7 11" id="KW-0808">Transferase</keyword>
<dbReference type="InterPro" id="IPR036043">
    <property type="entry name" value="Phosphoglycerate_kinase_sf"/>
</dbReference>
<keyword evidence="9 11" id="KW-0418">Kinase</keyword>
<evidence type="ECO:0000256" key="7">
    <source>
        <dbReference type="ARBA" id="ARBA00022679"/>
    </source>
</evidence>
<comment type="catalytic activity">
    <reaction evidence="1 11 14">
        <text>(2R)-3-phosphoglycerate + ATP = (2R)-3-phospho-glyceroyl phosphate + ADP</text>
        <dbReference type="Rhea" id="RHEA:14801"/>
        <dbReference type="ChEBI" id="CHEBI:30616"/>
        <dbReference type="ChEBI" id="CHEBI:57604"/>
        <dbReference type="ChEBI" id="CHEBI:58272"/>
        <dbReference type="ChEBI" id="CHEBI:456216"/>
        <dbReference type="EC" id="2.7.2.3"/>
    </reaction>
</comment>
<sequence>MNVKRMSDLDLAGKRVFIRSDLNVPQGDDGSITDDTRIRASVPAIKLALEKGAAVMVTSHLGRPTEGQFSEADSLAPVAKRLGELLGKPVALKRDWIDGVDVKPGEVVLLENCRFNKGEKKDDEGLAKKMAALCDIYVNDAFGTAHRAEATTHGIAKFAKVAAAGPLLSAELDALGKALAKPRRPLVAIVAGSKVSTKLTILKSLSQKVDQLITGGGIANTFMLAAGLPIGKSLCEPALAPEAKEIMVMMQARGAQVPLPVDVVVAKAFAADSPATVKGVKDVDEDDLILDIGPETAKRYGGNLADAGTIVWNGPVGVFEFDAFGNGTKALAEAIAASKGFSIAGGGDTLAAIAKYGVTDKIGYISTGGGAFLEFLEGKTLPAVAILEERSRA</sequence>
<evidence type="ECO:0000256" key="13">
    <source>
        <dbReference type="PIRSR" id="PIRSR000724-2"/>
    </source>
</evidence>
<feature type="binding site" evidence="11 13">
    <location>
        <position position="198"/>
    </location>
    <ligand>
        <name>ATP</name>
        <dbReference type="ChEBI" id="CHEBI:30616"/>
    </ligand>
</feature>
<keyword evidence="10 11" id="KW-0067">ATP-binding</keyword>
<evidence type="ECO:0000256" key="3">
    <source>
        <dbReference type="ARBA" id="ARBA00008982"/>
    </source>
</evidence>
<evidence type="ECO:0000256" key="6">
    <source>
        <dbReference type="ARBA" id="ARBA00022490"/>
    </source>
</evidence>
<dbReference type="FunFam" id="3.40.50.1260:FF:000001">
    <property type="entry name" value="Phosphoglycerate kinase"/>
    <property type="match status" value="1"/>
</dbReference>
<dbReference type="GO" id="GO:0006096">
    <property type="term" value="P:glycolytic process"/>
    <property type="evidence" value="ECO:0007669"/>
    <property type="project" value="UniProtKB-UniRule"/>
</dbReference>
<feature type="binding site" evidence="11 13">
    <location>
        <position position="320"/>
    </location>
    <ligand>
        <name>ATP</name>
        <dbReference type="ChEBI" id="CHEBI:30616"/>
    </ligand>
</feature>
<evidence type="ECO:0000256" key="10">
    <source>
        <dbReference type="ARBA" id="ARBA00022840"/>
    </source>
</evidence>